<dbReference type="PRINTS" id="PR01036">
    <property type="entry name" value="TCRTETB"/>
</dbReference>
<dbReference type="Pfam" id="PF07690">
    <property type="entry name" value="MFS_1"/>
    <property type="match status" value="1"/>
</dbReference>
<feature type="transmembrane region" description="Helical" evidence="7">
    <location>
        <begin position="391"/>
        <end position="417"/>
    </location>
</feature>
<dbReference type="InterPro" id="IPR004638">
    <property type="entry name" value="EmrB-like"/>
</dbReference>
<evidence type="ECO:0000313" key="10">
    <source>
        <dbReference type="Proteomes" id="UP000326678"/>
    </source>
</evidence>
<dbReference type="PANTHER" id="PTHR42718:SF46">
    <property type="entry name" value="BLR6921 PROTEIN"/>
    <property type="match status" value="1"/>
</dbReference>
<evidence type="ECO:0000259" key="8">
    <source>
        <dbReference type="PROSITE" id="PS50850"/>
    </source>
</evidence>
<dbReference type="SUPFAM" id="SSF103473">
    <property type="entry name" value="MFS general substrate transporter"/>
    <property type="match status" value="1"/>
</dbReference>
<evidence type="ECO:0000256" key="4">
    <source>
        <dbReference type="ARBA" id="ARBA00022692"/>
    </source>
</evidence>
<feature type="transmembrane region" description="Helical" evidence="7">
    <location>
        <begin position="304"/>
        <end position="325"/>
    </location>
</feature>
<dbReference type="KEGG" id="nsh:GXM_04759"/>
<feature type="transmembrane region" description="Helical" evidence="7">
    <location>
        <begin position="51"/>
        <end position="71"/>
    </location>
</feature>
<proteinExistence type="predicted"/>
<evidence type="ECO:0000256" key="7">
    <source>
        <dbReference type="SAM" id="Phobius"/>
    </source>
</evidence>
<dbReference type="AlphaFoldDB" id="A0A5P8W5J7"/>
<dbReference type="InterPro" id="IPR020846">
    <property type="entry name" value="MFS_dom"/>
</dbReference>
<dbReference type="EMBL" id="CP045226">
    <property type="protein sequence ID" value="QFS47269.1"/>
    <property type="molecule type" value="Genomic_DNA"/>
</dbReference>
<feature type="transmembrane region" description="Helical" evidence="7">
    <location>
        <begin position="78"/>
        <end position="98"/>
    </location>
</feature>
<evidence type="ECO:0000256" key="6">
    <source>
        <dbReference type="ARBA" id="ARBA00023136"/>
    </source>
</evidence>
<keyword evidence="10" id="KW-1185">Reference proteome</keyword>
<keyword evidence="5 7" id="KW-1133">Transmembrane helix</keyword>
<feature type="transmembrane region" description="Helical" evidence="7">
    <location>
        <begin position="104"/>
        <end position="125"/>
    </location>
</feature>
<feature type="transmembrane region" description="Helical" evidence="7">
    <location>
        <begin position="12"/>
        <end position="39"/>
    </location>
</feature>
<feature type="transmembrane region" description="Helical" evidence="7">
    <location>
        <begin position="199"/>
        <end position="218"/>
    </location>
</feature>
<feature type="transmembrane region" description="Helical" evidence="7">
    <location>
        <begin position="230"/>
        <end position="248"/>
    </location>
</feature>
<feature type="transmembrane region" description="Helical" evidence="7">
    <location>
        <begin position="137"/>
        <end position="161"/>
    </location>
</feature>
<feature type="transmembrane region" description="Helical" evidence="7">
    <location>
        <begin position="357"/>
        <end position="379"/>
    </location>
</feature>
<keyword evidence="6 7" id="KW-0472">Membrane</keyword>
<evidence type="ECO:0000256" key="3">
    <source>
        <dbReference type="ARBA" id="ARBA00022475"/>
    </source>
</evidence>
<dbReference type="PROSITE" id="PS50850">
    <property type="entry name" value="MFS"/>
    <property type="match status" value="1"/>
</dbReference>
<organism evidence="9 10">
    <name type="scientific">Nostoc sphaeroides CCNUC1</name>
    <dbReference type="NCBI Taxonomy" id="2653204"/>
    <lineage>
        <taxon>Bacteria</taxon>
        <taxon>Bacillati</taxon>
        <taxon>Cyanobacteriota</taxon>
        <taxon>Cyanophyceae</taxon>
        <taxon>Nostocales</taxon>
        <taxon>Nostocaceae</taxon>
        <taxon>Nostoc</taxon>
    </lineage>
</organism>
<dbReference type="Gene3D" id="1.20.1250.20">
    <property type="entry name" value="MFS general substrate transporter like domains"/>
    <property type="match status" value="2"/>
</dbReference>
<dbReference type="NCBIfam" id="TIGR00711">
    <property type="entry name" value="efflux_EmrB"/>
    <property type="match status" value="1"/>
</dbReference>
<accession>A0A5P8W5J7</accession>
<keyword evidence="3" id="KW-1003">Cell membrane</keyword>
<dbReference type="InterPro" id="IPR011701">
    <property type="entry name" value="MFS"/>
</dbReference>
<protein>
    <submittedName>
        <fullName evidence="9">MFS transporter</fullName>
    </submittedName>
</protein>
<dbReference type="GO" id="GO:0005886">
    <property type="term" value="C:plasma membrane"/>
    <property type="evidence" value="ECO:0007669"/>
    <property type="project" value="UniProtKB-SubCell"/>
</dbReference>
<keyword evidence="4 7" id="KW-0812">Transmembrane</keyword>
<name>A0A5P8W5J7_9NOSO</name>
<dbReference type="Proteomes" id="UP000326678">
    <property type="component" value="Chromosome Gxm1"/>
</dbReference>
<feature type="transmembrane region" description="Helical" evidence="7">
    <location>
        <begin position="448"/>
        <end position="478"/>
    </location>
</feature>
<feature type="domain" description="Major facilitator superfamily (MFS) profile" evidence="8">
    <location>
        <begin position="13"/>
        <end position="481"/>
    </location>
</feature>
<feature type="transmembrane region" description="Helical" evidence="7">
    <location>
        <begin position="332"/>
        <end position="351"/>
    </location>
</feature>
<evidence type="ECO:0000313" key="9">
    <source>
        <dbReference type="EMBL" id="QFS47269.1"/>
    </source>
</evidence>
<comment type="subcellular location">
    <subcellularLocation>
        <location evidence="1">Cell membrane</location>
        <topology evidence="1">Multi-pass membrane protein</topology>
    </subcellularLocation>
</comment>
<dbReference type="PANTHER" id="PTHR42718">
    <property type="entry name" value="MAJOR FACILITATOR SUPERFAMILY MULTIDRUG TRANSPORTER MFSC"/>
    <property type="match status" value="1"/>
</dbReference>
<evidence type="ECO:0000256" key="1">
    <source>
        <dbReference type="ARBA" id="ARBA00004651"/>
    </source>
</evidence>
<evidence type="ECO:0000256" key="2">
    <source>
        <dbReference type="ARBA" id="ARBA00022448"/>
    </source>
</evidence>
<keyword evidence="2" id="KW-0813">Transport</keyword>
<sequence length="502" mass="54562">MTDELSKSQKWWATLGIGTSAFMIATEFYIVGAIIPILVEYFNTTFATAQWIILIYTFVLTVLVLGVARLGDIYSKKLLFLSGLVLFTISSLLCGLAPNIGFLIAFRGLQGLGAVFVWALRNAIITEIFPEEDRGRVLGWVTGLASLGLALGPGLGGLLISFGGWRLVFWVNLPIGIIATVIVARCLPSSVSTGVRKNFDVMGLLLMSLALSCFVLGMTRVQELGFGDPLEVILITLAIVFLLCFLLLESWIEEPILDIKMFRFSRFSLNLLLFAMIYGIVGIIQLILPLFLELGLHYSAQKVGLLLTLLPLASVIVAPIAGSIADRFGEQIVSFIGLLLLEIGCWTASSLNAESTTIGFCVRGILIELGLIISVIPISNTVMETVEREKLGIASGLLALSRSLGIIIGMCLLSTLFSRVTFFNAQLLTSTEITSVSPKMLDLANLPVAALIIGIDTTFRAMALITLSSIMLAVFLWWQSKNWSIQDEAVTSHHATSEIKTD</sequence>
<dbReference type="RefSeq" id="WP_118167562.1">
    <property type="nucleotide sequence ID" value="NZ_CP045226.1"/>
</dbReference>
<feature type="transmembrane region" description="Helical" evidence="7">
    <location>
        <begin position="167"/>
        <end position="187"/>
    </location>
</feature>
<dbReference type="InterPro" id="IPR036259">
    <property type="entry name" value="MFS_trans_sf"/>
</dbReference>
<feature type="transmembrane region" description="Helical" evidence="7">
    <location>
        <begin position="269"/>
        <end position="292"/>
    </location>
</feature>
<dbReference type="GO" id="GO:0022857">
    <property type="term" value="F:transmembrane transporter activity"/>
    <property type="evidence" value="ECO:0007669"/>
    <property type="project" value="InterPro"/>
</dbReference>
<dbReference type="CDD" id="cd17321">
    <property type="entry name" value="MFS_MMR_MDR_like"/>
    <property type="match status" value="1"/>
</dbReference>
<evidence type="ECO:0000256" key="5">
    <source>
        <dbReference type="ARBA" id="ARBA00022989"/>
    </source>
</evidence>
<reference evidence="9 10" key="1">
    <citation type="submission" date="2019-10" db="EMBL/GenBank/DDBJ databases">
        <title>Genomic and transcriptomic insights into the perfect genentic adaptation of a filamentous nitrogen-fixing cyanobacterium to rice fields.</title>
        <authorList>
            <person name="Chen Z."/>
        </authorList>
    </citation>
    <scope>NUCLEOTIDE SEQUENCE [LARGE SCALE GENOMIC DNA]</scope>
    <source>
        <strain evidence="9">CCNUC1</strain>
    </source>
</reference>
<gene>
    <name evidence="9" type="ORF">GXM_04759</name>
</gene>